<evidence type="ECO:0000313" key="5">
    <source>
        <dbReference type="EMBL" id="ESL04028.1"/>
    </source>
</evidence>
<dbReference type="EMBL" id="ACIL03000006">
    <property type="protein sequence ID" value="ESL04028.1"/>
    <property type="molecule type" value="Genomic_DNA"/>
</dbReference>
<dbReference type="eggNOG" id="COG1609">
    <property type="taxonomic scope" value="Bacteria"/>
</dbReference>
<evidence type="ECO:0000256" key="3">
    <source>
        <dbReference type="ARBA" id="ARBA00023163"/>
    </source>
</evidence>
<organism evidence="5 6">
    <name type="scientific">Catonella morbi ATCC 51271</name>
    <dbReference type="NCBI Taxonomy" id="592026"/>
    <lineage>
        <taxon>Bacteria</taxon>
        <taxon>Bacillati</taxon>
        <taxon>Bacillota</taxon>
        <taxon>Clostridia</taxon>
        <taxon>Lachnospirales</taxon>
        <taxon>Lachnospiraceae</taxon>
        <taxon>Catonella</taxon>
    </lineage>
</organism>
<dbReference type="Pfam" id="PF13377">
    <property type="entry name" value="Peripla_BP_3"/>
    <property type="match status" value="1"/>
</dbReference>
<evidence type="ECO:0000259" key="4">
    <source>
        <dbReference type="PROSITE" id="PS50932"/>
    </source>
</evidence>
<dbReference type="GO" id="GO:0000976">
    <property type="term" value="F:transcription cis-regulatory region binding"/>
    <property type="evidence" value="ECO:0007669"/>
    <property type="project" value="TreeGrafter"/>
</dbReference>
<evidence type="ECO:0000256" key="2">
    <source>
        <dbReference type="ARBA" id="ARBA00023125"/>
    </source>
</evidence>
<evidence type="ECO:0000256" key="1">
    <source>
        <dbReference type="ARBA" id="ARBA00023015"/>
    </source>
</evidence>
<accession>V2Y4Y6</accession>
<dbReference type="HOGENOM" id="CLU_037628_1_2_9"/>
<sequence>MVTIKDIADKARVSQTTVSRILNHDESLNVKETTRKRVFEVAEELEYEHKSPKKNIRKIKIGTFYSYSPEEELEDPYYLCIRLAIEKKIKEEGHKNTVIALNTSLEKINSLDGIICTGTFSKKMKELIYSWNKPTIFIDVYSVIPQSDTITVDYKNAVKEILDEFIKNGHSKIGFIGGSPDNPEDNPEEDFRYTEFCDILKKMGIYDERYIKIGPYKAKAGRLLLKELYEENNLPTAIFAANDSVATGIYRAAYELGLNIPEDISIIGFNNIPGAKYMIPPLTTVNVYMEFMGEYAVEVLEHRIKNERKIGVKILVPTTLCIRDSVKNITGENL</sequence>
<dbReference type="InterPro" id="IPR010982">
    <property type="entry name" value="Lambda_DNA-bd_dom_sf"/>
</dbReference>
<dbReference type="InterPro" id="IPR000843">
    <property type="entry name" value="HTH_LacI"/>
</dbReference>
<keyword evidence="1" id="KW-0805">Transcription regulation</keyword>
<dbReference type="RefSeq" id="WP_023353636.1">
    <property type="nucleotide sequence ID" value="NZ_KI535366.1"/>
</dbReference>
<keyword evidence="2" id="KW-0238">DNA-binding</keyword>
<dbReference type="SUPFAM" id="SSF47413">
    <property type="entry name" value="lambda repressor-like DNA-binding domains"/>
    <property type="match status" value="1"/>
</dbReference>
<dbReference type="Proteomes" id="UP000018227">
    <property type="component" value="Unassembled WGS sequence"/>
</dbReference>
<dbReference type="OrthoDB" id="43195at2"/>
<dbReference type="PRINTS" id="PR00036">
    <property type="entry name" value="HTHLACI"/>
</dbReference>
<keyword evidence="6" id="KW-1185">Reference proteome</keyword>
<dbReference type="PROSITE" id="PS50932">
    <property type="entry name" value="HTH_LACI_2"/>
    <property type="match status" value="1"/>
</dbReference>
<dbReference type="Pfam" id="PF00356">
    <property type="entry name" value="LacI"/>
    <property type="match status" value="1"/>
</dbReference>
<dbReference type="Gene3D" id="1.10.260.40">
    <property type="entry name" value="lambda repressor-like DNA-binding domains"/>
    <property type="match status" value="1"/>
</dbReference>
<dbReference type="GO" id="GO:0003700">
    <property type="term" value="F:DNA-binding transcription factor activity"/>
    <property type="evidence" value="ECO:0007669"/>
    <property type="project" value="TreeGrafter"/>
</dbReference>
<name>V2Y4Y6_9FIRM</name>
<reference evidence="5 6" key="1">
    <citation type="submission" date="2013-06" db="EMBL/GenBank/DDBJ databases">
        <authorList>
            <person name="Weinstock G."/>
            <person name="Sodergren E."/>
            <person name="Clifton S."/>
            <person name="Fulton L."/>
            <person name="Fulton B."/>
            <person name="Courtney L."/>
            <person name="Fronick C."/>
            <person name="Harrison M."/>
            <person name="Strong C."/>
            <person name="Farmer C."/>
            <person name="Delahaunty K."/>
            <person name="Markovic C."/>
            <person name="Hall O."/>
            <person name="Minx P."/>
            <person name="Tomlinson C."/>
            <person name="Mitreva M."/>
            <person name="Nelson J."/>
            <person name="Hou S."/>
            <person name="Wollam A."/>
            <person name="Pepin K.H."/>
            <person name="Johnson M."/>
            <person name="Bhonagiri V."/>
            <person name="Nash W.E."/>
            <person name="Warren W."/>
            <person name="Chinwalla A."/>
            <person name="Mardis E.R."/>
            <person name="Wilson R.K."/>
        </authorList>
    </citation>
    <scope>NUCLEOTIDE SEQUENCE [LARGE SCALE GENOMIC DNA]</scope>
    <source>
        <strain evidence="5 6">ATCC 51271</strain>
    </source>
</reference>
<dbReference type="InterPro" id="IPR028082">
    <property type="entry name" value="Peripla_BP_I"/>
</dbReference>
<dbReference type="PROSITE" id="PS00356">
    <property type="entry name" value="HTH_LACI_1"/>
    <property type="match status" value="1"/>
</dbReference>
<feature type="domain" description="HTH lacI-type" evidence="4">
    <location>
        <begin position="2"/>
        <end position="58"/>
    </location>
</feature>
<dbReference type="AlphaFoldDB" id="V2Y4Y6"/>
<dbReference type="PANTHER" id="PTHR30146">
    <property type="entry name" value="LACI-RELATED TRANSCRIPTIONAL REPRESSOR"/>
    <property type="match status" value="1"/>
</dbReference>
<dbReference type="SMART" id="SM00354">
    <property type="entry name" value="HTH_LACI"/>
    <property type="match status" value="1"/>
</dbReference>
<gene>
    <name evidence="5" type="ORF">GCWU0000282_000748</name>
</gene>
<dbReference type="SUPFAM" id="SSF53822">
    <property type="entry name" value="Periplasmic binding protein-like I"/>
    <property type="match status" value="1"/>
</dbReference>
<keyword evidence="3" id="KW-0804">Transcription</keyword>
<comment type="caution">
    <text evidence="5">The sequence shown here is derived from an EMBL/GenBank/DDBJ whole genome shotgun (WGS) entry which is preliminary data.</text>
</comment>
<evidence type="ECO:0000313" key="6">
    <source>
        <dbReference type="Proteomes" id="UP000018227"/>
    </source>
</evidence>
<dbReference type="Gene3D" id="3.40.50.2300">
    <property type="match status" value="2"/>
</dbReference>
<dbReference type="STRING" id="592026.GCWU0000282_000748"/>
<dbReference type="PANTHER" id="PTHR30146:SF149">
    <property type="entry name" value="HTH-TYPE TRANSCRIPTIONAL REGULATOR EBGR"/>
    <property type="match status" value="1"/>
</dbReference>
<dbReference type="InterPro" id="IPR046335">
    <property type="entry name" value="LacI/GalR-like_sensor"/>
</dbReference>
<dbReference type="CDD" id="cd01392">
    <property type="entry name" value="HTH_LacI"/>
    <property type="match status" value="1"/>
</dbReference>
<proteinExistence type="predicted"/>
<protein>
    <submittedName>
        <fullName evidence="5">Galactose operon repressor GalR family protein</fullName>
    </submittedName>
</protein>
<dbReference type="CDD" id="cd01544">
    <property type="entry name" value="PBP1_GalR"/>
    <property type="match status" value="1"/>
</dbReference>